<gene>
    <name evidence="2" type="ORF">JAZ07_00535</name>
</gene>
<proteinExistence type="predicted"/>
<accession>A0A9E4N1I2</accession>
<comment type="caution">
    <text evidence="2">The sequence shown here is derived from an EMBL/GenBank/DDBJ whole genome shotgun (WGS) entry which is preliminary data.</text>
</comment>
<evidence type="ECO:0000313" key="3">
    <source>
        <dbReference type="Proteomes" id="UP000886667"/>
    </source>
</evidence>
<dbReference type="EMBL" id="JAEPCM010000016">
    <property type="protein sequence ID" value="MCG7944811.1"/>
    <property type="molecule type" value="Genomic_DNA"/>
</dbReference>
<dbReference type="Proteomes" id="UP000886667">
    <property type="component" value="Unassembled WGS sequence"/>
</dbReference>
<evidence type="ECO:0008006" key="4">
    <source>
        <dbReference type="Google" id="ProtNLM"/>
    </source>
</evidence>
<keyword evidence="1" id="KW-0732">Signal</keyword>
<evidence type="ECO:0000313" key="2">
    <source>
        <dbReference type="EMBL" id="MCG7944811.1"/>
    </source>
</evidence>
<organism evidence="2 3">
    <name type="scientific">Candidatus Thiodiazotropha taylori</name>
    <dbReference type="NCBI Taxonomy" id="2792791"/>
    <lineage>
        <taxon>Bacteria</taxon>
        <taxon>Pseudomonadati</taxon>
        <taxon>Pseudomonadota</taxon>
        <taxon>Gammaproteobacteria</taxon>
        <taxon>Chromatiales</taxon>
        <taxon>Sedimenticolaceae</taxon>
        <taxon>Candidatus Thiodiazotropha</taxon>
    </lineage>
</organism>
<reference evidence="2" key="1">
    <citation type="journal article" date="2021" name="Proc. Natl. Acad. Sci. U.S.A.">
        <title>Global biogeography of chemosynthetic symbionts reveals both localized and globally distributed symbiont groups. .</title>
        <authorList>
            <person name="Osvatic J.T."/>
            <person name="Wilkins L.G.E."/>
            <person name="Leibrecht L."/>
            <person name="Leray M."/>
            <person name="Zauner S."/>
            <person name="Polzin J."/>
            <person name="Camacho Y."/>
            <person name="Gros O."/>
            <person name="van Gils J.A."/>
            <person name="Eisen J.A."/>
            <person name="Petersen J.M."/>
            <person name="Yuen B."/>
        </authorList>
    </citation>
    <scope>NUCLEOTIDE SEQUENCE</scope>
    <source>
        <strain evidence="2">MAGclacostrist064TRANS</strain>
    </source>
</reference>
<sequence length="233" mass="25761">MFKQIVTTVALSVTAMTAMADAPCSVNNSLDVVELKEAADAHTASKWDIMALQYMVGAEVDGKYGPNTRRTTDQWLYSCGVRNNRSVSVTTPVNNNITMYTNHLSVGEYVQNFDITNNADVGYRKALTQVKSLPDFYVGARITNVMVDTAWSDWRADHEYTFVNHYGDVAVVRVDTHVFRDQTGRADIIKHTKAPRPAPVVVEESVDVHIDIDEDAAAALIFLGIIGAMTQND</sequence>
<dbReference type="AlphaFoldDB" id="A0A9E4N1I2"/>
<protein>
    <recommendedName>
        <fullName evidence="4">Peptidoglycan binding-like domain-containing protein</fullName>
    </recommendedName>
</protein>
<evidence type="ECO:0000256" key="1">
    <source>
        <dbReference type="SAM" id="SignalP"/>
    </source>
</evidence>
<name>A0A9E4N1I2_9GAMM</name>
<feature type="chain" id="PRO_5038462853" description="Peptidoglycan binding-like domain-containing protein" evidence="1">
    <location>
        <begin position="21"/>
        <end position="233"/>
    </location>
</feature>
<feature type="signal peptide" evidence="1">
    <location>
        <begin position="1"/>
        <end position="20"/>
    </location>
</feature>